<protein>
    <submittedName>
        <fullName evidence="2">Uncharacterized protein</fullName>
    </submittedName>
</protein>
<dbReference type="WBParaSite" id="jg6660">
    <property type="protein sequence ID" value="jg6660"/>
    <property type="gene ID" value="jg6660"/>
</dbReference>
<accession>A0A915EH93</accession>
<dbReference type="Proteomes" id="UP000887574">
    <property type="component" value="Unplaced"/>
</dbReference>
<sequence>MRFMEIPQRLQALLQQPDPLVLNHIIKYDGPDKNTACYDIDVEMDDPVKQQMSTFLQNHSNMPDIAVLDQKIYDIVEQINEEKVKRDFYAKFADNPQELVQKWLISQSKDLRNISEVSSDFEMERRADQYFQPHTQEGVFRYIYGKVQQKELNWRLLWE</sequence>
<organism evidence="1 2">
    <name type="scientific">Ditylenchus dipsaci</name>
    <dbReference type="NCBI Taxonomy" id="166011"/>
    <lineage>
        <taxon>Eukaryota</taxon>
        <taxon>Metazoa</taxon>
        <taxon>Ecdysozoa</taxon>
        <taxon>Nematoda</taxon>
        <taxon>Chromadorea</taxon>
        <taxon>Rhabditida</taxon>
        <taxon>Tylenchina</taxon>
        <taxon>Tylenchomorpha</taxon>
        <taxon>Sphaerularioidea</taxon>
        <taxon>Anguinidae</taxon>
        <taxon>Anguininae</taxon>
        <taxon>Ditylenchus</taxon>
    </lineage>
</organism>
<proteinExistence type="predicted"/>
<name>A0A915EH93_9BILA</name>
<reference evidence="2" key="1">
    <citation type="submission" date="2022-11" db="UniProtKB">
        <authorList>
            <consortium name="WormBaseParasite"/>
        </authorList>
    </citation>
    <scope>IDENTIFICATION</scope>
</reference>
<evidence type="ECO:0000313" key="1">
    <source>
        <dbReference type="Proteomes" id="UP000887574"/>
    </source>
</evidence>
<dbReference type="AlphaFoldDB" id="A0A915EH93"/>
<evidence type="ECO:0000313" key="2">
    <source>
        <dbReference type="WBParaSite" id="jg6660"/>
    </source>
</evidence>
<keyword evidence="1" id="KW-1185">Reference proteome</keyword>